<sequence length="80" mass="9087">MTRDVFPCSDFVGLLETGNIFHFPFDEELILKVGMHFIVDATAEEESHISSPLSISMNRVCRTCSLIKRGGSRPERHLQH</sequence>
<dbReference type="Proteomes" id="UP000029120">
    <property type="component" value="Chromosome 6"/>
</dbReference>
<organism evidence="1 2">
    <name type="scientific">Arabis alpina</name>
    <name type="common">Alpine rock-cress</name>
    <dbReference type="NCBI Taxonomy" id="50452"/>
    <lineage>
        <taxon>Eukaryota</taxon>
        <taxon>Viridiplantae</taxon>
        <taxon>Streptophyta</taxon>
        <taxon>Embryophyta</taxon>
        <taxon>Tracheophyta</taxon>
        <taxon>Spermatophyta</taxon>
        <taxon>Magnoliopsida</taxon>
        <taxon>eudicotyledons</taxon>
        <taxon>Gunneridae</taxon>
        <taxon>Pentapetalae</taxon>
        <taxon>rosids</taxon>
        <taxon>malvids</taxon>
        <taxon>Brassicales</taxon>
        <taxon>Brassicaceae</taxon>
        <taxon>Arabideae</taxon>
        <taxon>Arabis</taxon>
    </lineage>
</organism>
<protein>
    <submittedName>
        <fullName evidence="1">Uncharacterized protein</fullName>
    </submittedName>
</protein>
<dbReference type="InterPro" id="IPR036345">
    <property type="entry name" value="ExoRNase_PH_dom2_sf"/>
</dbReference>
<accession>A0A087GR90</accession>
<gene>
    <name evidence="1" type="ordered locus">AALP_Aa6g235700</name>
</gene>
<evidence type="ECO:0000313" key="1">
    <source>
        <dbReference type="EMBL" id="KFK32392.1"/>
    </source>
</evidence>
<dbReference type="EMBL" id="CM002874">
    <property type="protein sequence ID" value="KFK32392.1"/>
    <property type="molecule type" value="Genomic_DNA"/>
</dbReference>
<evidence type="ECO:0000313" key="2">
    <source>
        <dbReference type="Proteomes" id="UP000029120"/>
    </source>
</evidence>
<reference evidence="2" key="1">
    <citation type="journal article" date="2015" name="Nat. Plants">
        <title>Genome expansion of Arabis alpina linked with retrotransposition and reduced symmetric DNA methylation.</title>
        <authorList>
            <person name="Willing E.M."/>
            <person name="Rawat V."/>
            <person name="Mandakova T."/>
            <person name="Maumus F."/>
            <person name="James G.V."/>
            <person name="Nordstroem K.J."/>
            <person name="Becker C."/>
            <person name="Warthmann N."/>
            <person name="Chica C."/>
            <person name="Szarzynska B."/>
            <person name="Zytnicki M."/>
            <person name="Albani M.C."/>
            <person name="Kiefer C."/>
            <person name="Bergonzi S."/>
            <person name="Castaings L."/>
            <person name="Mateos J.L."/>
            <person name="Berns M.C."/>
            <person name="Bujdoso N."/>
            <person name="Piofczyk T."/>
            <person name="de Lorenzo L."/>
            <person name="Barrero-Sicilia C."/>
            <person name="Mateos I."/>
            <person name="Piednoel M."/>
            <person name="Hagmann J."/>
            <person name="Chen-Min-Tao R."/>
            <person name="Iglesias-Fernandez R."/>
            <person name="Schuster S.C."/>
            <person name="Alonso-Blanco C."/>
            <person name="Roudier F."/>
            <person name="Carbonero P."/>
            <person name="Paz-Ares J."/>
            <person name="Davis S.J."/>
            <person name="Pecinka A."/>
            <person name="Quesneville H."/>
            <person name="Colot V."/>
            <person name="Lysak M.A."/>
            <person name="Weigel D."/>
            <person name="Coupland G."/>
            <person name="Schneeberger K."/>
        </authorList>
    </citation>
    <scope>NUCLEOTIDE SEQUENCE [LARGE SCALE GENOMIC DNA]</scope>
    <source>
        <strain evidence="2">cv. Pajares</strain>
    </source>
</reference>
<dbReference type="AlphaFoldDB" id="A0A087GR90"/>
<name>A0A087GR90_ARAAL</name>
<dbReference type="SUPFAM" id="SSF55666">
    <property type="entry name" value="Ribonuclease PH domain 2-like"/>
    <property type="match status" value="1"/>
</dbReference>
<keyword evidence="2" id="KW-1185">Reference proteome</keyword>
<dbReference type="Gramene" id="KFK32392">
    <property type="protein sequence ID" value="KFK32392"/>
    <property type="gene ID" value="AALP_AA6G235700"/>
</dbReference>
<dbReference type="OrthoDB" id="272245at2759"/>
<proteinExistence type="predicted"/>